<reference evidence="2" key="1">
    <citation type="submission" date="2014-03" db="EMBL/GenBank/DDBJ databases">
        <authorList>
            <person name="Aksoy S."/>
            <person name="Warren W."/>
            <person name="Wilson R.K."/>
        </authorList>
    </citation>
    <scope>NUCLEOTIDE SEQUENCE [LARGE SCALE GENOMIC DNA]</scope>
    <source>
        <strain evidence="2">IAEA</strain>
    </source>
</reference>
<proteinExistence type="predicted"/>
<dbReference type="AlphaFoldDB" id="A0A1B0A3E2"/>
<dbReference type="EnsemblMetazoa" id="GPAI033241-RA">
    <property type="protein sequence ID" value="GPAI033241-PA"/>
    <property type="gene ID" value="GPAI033241"/>
</dbReference>
<dbReference type="Proteomes" id="UP000092445">
    <property type="component" value="Unassembled WGS sequence"/>
</dbReference>
<reference evidence="1" key="2">
    <citation type="submission" date="2020-05" db="UniProtKB">
        <authorList>
            <consortium name="EnsemblMetazoa"/>
        </authorList>
    </citation>
    <scope>IDENTIFICATION</scope>
    <source>
        <strain evidence="1">IAEA</strain>
    </source>
</reference>
<evidence type="ECO:0000313" key="2">
    <source>
        <dbReference type="Proteomes" id="UP000092445"/>
    </source>
</evidence>
<organism evidence="1 2">
    <name type="scientific">Glossina pallidipes</name>
    <name type="common">Tsetse fly</name>
    <dbReference type="NCBI Taxonomy" id="7398"/>
    <lineage>
        <taxon>Eukaryota</taxon>
        <taxon>Metazoa</taxon>
        <taxon>Ecdysozoa</taxon>
        <taxon>Arthropoda</taxon>
        <taxon>Hexapoda</taxon>
        <taxon>Insecta</taxon>
        <taxon>Pterygota</taxon>
        <taxon>Neoptera</taxon>
        <taxon>Endopterygota</taxon>
        <taxon>Diptera</taxon>
        <taxon>Brachycera</taxon>
        <taxon>Muscomorpha</taxon>
        <taxon>Hippoboscoidea</taxon>
        <taxon>Glossinidae</taxon>
        <taxon>Glossina</taxon>
    </lineage>
</organism>
<accession>A0A1B0A3E2</accession>
<name>A0A1B0A3E2_GLOPL</name>
<protein>
    <submittedName>
        <fullName evidence="1">Uncharacterized protein</fullName>
    </submittedName>
</protein>
<keyword evidence="2" id="KW-1185">Reference proteome</keyword>
<dbReference type="VEuPathDB" id="VectorBase:GPAI033241"/>
<evidence type="ECO:0000313" key="1">
    <source>
        <dbReference type="EnsemblMetazoa" id="GPAI033241-PA"/>
    </source>
</evidence>
<sequence>MVTTPVDKMHKCNPQSYLSAFGKNTRHTIPGTKCNREAKSPRLDGTPKIVLIASLPQFSIAATLDIDTNMRNPPTRLYPAALNYAVLHSDLMLFSMKILFTVGSAPKSESLFGMDARVKTA</sequence>